<evidence type="ECO:0000259" key="1">
    <source>
        <dbReference type="Pfam" id="PF01610"/>
    </source>
</evidence>
<gene>
    <name evidence="2" type="ORF">DOS76_01515</name>
</gene>
<dbReference type="EMBL" id="QKYD01000028">
    <property type="protein sequence ID" value="REI24775.1"/>
    <property type="molecule type" value="Genomic_DNA"/>
</dbReference>
<name>A0AAX1RY94_9STAP</name>
<organism evidence="2 3">
    <name type="scientific">Staphylococcus felis</name>
    <dbReference type="NCBI Taxonomy" id="46127"/>
    <lineage>
        <taxon>Bacteria</taxon>
        <taxon>Bacillati</taxon>
        <taxon>Bacillota</taxon>
        <taxon>Bacilli</taxon>
        <taxon>Bacillales</taxon>
        <taxon>Staphylococcaceae</taxon>
        <taxon>Staphylococcus</taxon>
    </lineage>
</organism>
<dbReference type="PANTHER" id="PTHR33498:SF1">
    <property type="entry name" value="TRANSPOSASE FOR INSERTION SEQUENCE ELEMENT IS1557"/>
    <property type="match status" value="1"/>
</dbReference>
<accession>A0AAX1RY94</accession>
<reference evidence="2 3" key="1">
    <citation type="journal article" date="2018" name="Vet. Microbiol.">
        <title>Characterisation of Staphylococcus felis isolated from cats using whole genome sequencing.</title>
        <authorList>
            <person name="Worthing K."/>
            <person name="Pang S."/>
            <person name="Trott D.J."/>
            <person name="Abraham S."/>
            <person name="Coombs G.W."/>
            <person name="Jordan D."/>
            <person name="McIntyre L."/>
            <person name="Davies M.R."/>
            <person name="Norris J."/>
        </authorList>
    </citation>
    <scope>NUCLEOTIDE SEQUENCE [LARGE SCALE GENOMIC DNA]</scope>
    <source>
        <strain evidence="2 3">F25</strain>
    </source>
</reference>
<evidence type="ECO:0000313" key="3">
    <source>
        <dbReference type="Proteomes" id="UP000256337"/>
    </source>
</evidence>
<dbReference type="Pfam" id="PF01610">
    <property type="entry name" value="DDE_Tnp_ISL3"/>
    <property type="match status" value="1"/>
</dbReference>
<protein>
    <recommendedName>
        <fullName evidence="1">Transposase IS204/IS1001/IS1096/IS1165 DDE domain-containing protein</fullName>
    </recommendedName>
</protein>
<proteinExistence type="predicted"/>
<dbReference type="InterPro" id="IPR002560">
    <property type="entry name" value="Transposase_DDE"/>
</dbReference>
<dbReference type="Proteomes" id="UP000256337">
    <property type="component" value="Unassembled WGS sequence"/>
</dbReference>
<dbReference type="AlphaFoldDB" id="A0AAX1RY94"/>
<dbReference type="RefSeq" id="WP_115865804.1">
    <property type="nucleotide sequence ID" value="NZ_CAJUZR010000024.1"/>
</dbReference>
<dbReference type="InterPro" id="IPR047951">
    <property type="entry name" value="Transpos_ISL3"/>
</dbReference>
<comment type="caution">
    <text evidence="2">The sequence shown here is derived from an EMBL/GenBank/DDBJ whole genome shotgun (WGS) entry which is preliminary data.</text>
</comment>
<evidence type="ECO:0000313" key="2">
    <source>
        <dbReference type="EMBL" id="REI24775.1"/>
    </source>
</evidence>
<feature type="domain" description="Transposase IS204/IS1001/IS1096/IS1165 DDE" evidence="1">
    <location>
        <begin position="1"/>
        <end position="76"/>
    </location>
</feature>
<sequence>MDEFKSVKNVSGSMRFIYVDALTHRIIDIVEDRRLRSLKDYFYRFSLNDRQCVKTVTIDMYELYMNLIKELFPNTTFPLKP</sequence>
<dbReference type="PANTHER" id="PTHR33498">
    <property type="entry name" value="TRANSPOSASE FOR INSERTION SEQUENCE ELEMENT IS1557"/>
    <property type="match status" value="1"/>
</dbReference>